<protein>
    <submittedName>
        <fullName evidence="1">Uncharacterized protein</fullName>
    </submittedName>
</protein>
<dbReference type="EMBL" id="MK552327">
    <property type="protein sequence ID" value="QBJ02851.1"/>
    <property type="molecule type" value="Genomic_DNA"/>
</dbReference>
<reference evidence="1 2" key="1">
    <citation type="submission" date="2019-02" db="EMBL/GenBank/DDBJ databases">
        <authorList>
            <person name="Frampton R.A."/>
            <person name="Wojtus J.K."/>
            <person name="Fineran P.C."/>
            <person name="Hendrickson H.L."/>
        </authorList>
    </citation>
    <scope>NUCLEOTIDE SEQUENCE [LARGE SCALE GENOMIC DNA]</scope>
</reference>
<gene>
    <name evidence="1" type="ORF">PSA21_325</name>
</gene>
<proteinExistence type="predicted"/>
<dbReference type="Proteomes" id="UP000294134">
    <property type="component" value="Segment"/>
</dbReference>
<evidence type="ECO:0000313" key="1">
    <source>
        <dbReference type="EMBL" id="QBJ02851.1"/>
    </source>
</evidence>
<evidence type="ECO:0000313" key="2">
    <source>
        <dbReference type="Proteomes" id="UP000294134"/>
    </source>
</evidence>
<accession>A0A481W4V9</accession>
<keyword evidence="2" id="KW-1185">Reference proteome</keyword>
<organism evidence="1 2">
    <name type="scientific">Pseudomonas phage Psa21</name>
    <dbReference type="NCBI Taxonomy" id="2530023"/>
    <lineage>
        <taxon>Viruses</taxon>
        <taxon>Duplodnaviria</taxon>
        <taxon>Heunggongvirae</taxon>
        <taxon>Uroviricota</taxon>
        <taxon>Caudoviricetes</taxon>
        <taxon>Chimalliviridae</taxon>
        <taxon>Tepukevirus</taxon>
        <taxon>Tepukevirus Psa21</taxon>
    </lineage>
</organism>
<sequence length="124" mass="14165">MRVFRIEDVYGNGIYAVEMGYEMSLAAGLDEYFPFEGHSNQPVPSEDGLTRGDEAWGKYYGFAGIPQLLNWINGCPVERLYEKGGLVIQLDVKKAEFGYNQCRFAETDIISRKPLKLYDLQRIL</sequence>
<name>A0A481W4V9_9CAUD</name>